<dbReference type="AlphaFoldDB" id="A0A2T6AYJ4"/>
<protein>
    <submittedName>
        <fullName evidence="1">Uncharacterized protein</fullName>
    </submittedName>
</protein>
<gene>
    <name evidence="1" type="ORF">C8P63_1434</name>
</gene>
<sequence length="39" mass="4435">MWVYKTDPNEFICSALARDAYLAAGIDLTVKQRYPSPET</sequence>
<reference evidence="1 2" key="1">
    <citation type="submission" date="2018-04" db="EMBL/GenBank/DDBJ databases">
        <title>Genomic Encyclopedia of Archaeal and Bacterial Type Strains, Phase II (KMG-II): from individual species to whole genera.</title>
        <authorList>
            <person name="Goeker M."/>
        </authorList>
    </citation>
    <scope>NUCLEOTIDE SEQUENCE [LARGE SCALE GENOMIC DNA]</scope>
    <source>
        <strain evidence="1 2">DSM 45787</strain>
    </source>
</reference>
<evidence type="ECO:0000313" key="2">
    <source>
        <dbReference type="Proteomes" id="UP000244240"/>
    </source>
</evidence>
<proteinExistence type="predicted"/>
<name>A0A2T6AYJ4_9BACL</name>
<accession>A0A2T6AYJ4</accession>
<dbReference type="Proteomes" id="UP000244240">
    <property type="component" value="Unassembled WGS sequence"/>
</dbReference>
<keyword evidence="2" id="KW-1185">Reference proteome</keyword>
<comment type="caution">
    <text evidence="1">The sequence shown here is derived from an EMBL/GenBank/DDBJ whole genome shotgun (WGS) entry which is preliminary data.</text>
</comment>
<organism evidence="1 2">
    <name type="scientific">Melghirimyces profundicolus</name>
    <dbReference type="NCBI Taxonomy" id="1242148"/>
    <lineage>
        <taxon>Bacteria</taxon>
        <taxon>Bacillati</taxon>
        <taxon>Bacillota</taxon>
        <taxon>Bacilli</taxon>
        <taxon>Bacillales</taxon>
        <taxon>Thermoactinomycetaceae</taxon>
        <taxon>Melghirimyces</taxon>
    </lineage>
</organism>
<evidence type="ECO:0000313" key="1">
    <source>
        <dbReference type="EMBL" id="PTX48883.1"/>
    </source>
</evidence>
<dbReference type="EMBL" id="QBKR01000043">
    <property type="protein sequence ID" value="PTX48883.1"/>
    <property type="molecule type" value="Genomic_DNA"/>
</dbReference>